<evidence type="ECO:0000313" key="9">
    <source>
        <dbReference type="Proteomes" id="UP000243591"/>
    </source>
</evidence>
<dbReference type="Proteomes" id="UP000243591">
    <property type="component" value="Chromosome"/>
</dbReference>
<keyword evidence="4" id="KW-0732">Signal</keyword>
<gene>
    <name evidence="8" type="ORF">CNY62_05700</name>
</gene>
<evidence type="ECO:0000256" key="2">
    <source>
        <dbReference type="ARBA" id="ARBA00022512"/>
    </source>
</evidence>
<dbReference type="EMBL" id="CP023483">
    <property type="protein sequence ID" value="ATF25936.1"/>
    <property type="molecule type" value="Genomic_DNA"/>
</dbReference>
<keyword evidence="5" id="KW-0572">Peptidoglycan-anchor</keyword>
<protein>
    <recommendedName>
        <fullName evidence="7">Gram-positive cocci surface proteins LPxTG domain-containing protein</fullName>
    </recommendedName>
</protein>
<dbReference type="KEGG" id="bths:CNY62_05700"/>
<evidence type="ECO:0000256" key="3">
    <source>
        <dbReference type="ARBA" id="ARBA00022525"/>
    </source>
</evidence>
<keyword evidence="3" id="KW-0964">Secreted</keyword>
<feature type="compositionally biased region" description="Polar residues" evidence="6">
    <location>
        <begin position="17"/>
        <end position="31"/>
    </location>
</feature>
<evidence type="ECO:0000256" key="6">
    <source>
        <dbReference type="SAM" id="MobiDB-lite"/>
    </source>
</evidence>
<feature type="region of interest" description="Disordered" evidence="6">
    <location>
        <begin position="1"/>
        <end position="49"/>
    </location>
</feature>
<comment type="subcellular location">
    <subcellularLocation>
        <location evidence="1">Secreted</location>
        <location evidence="1">Cell wall</location>
        <topology evidence="1">Peptidoglycan-anchor</topology>
    </subcellularLocation>
</comment>
<dbReference type="Pfam" id="PF00746">
    <property type="entry name" value="Gram_pos_anchor"/>
    <property type="match status" value="1"/>
</dbReference>
<organism evidence="8 9">
    <name type="scientific">Brochothrix thermosphacta</name>
    <name type="common">Microbacterium thermosphactum</name>
    <dbReference type="NCBI Taxonomy" id="2756"/>
    <lineage>
        <taxon>Bacteria</taxon>
        <taxon>Bacillati</taxon>
        <taxon>Bacillota</taxon>
        <taxon>Bacilli</taxon>
        <taxon>Bacillales</taxon>
        <taxon>Listeriaceae</taxon>
        <taxon>Brochothrix</taxon>
    </lineage>
</organism>
<evidence type="ECO:0000256" key="4">
    <source>
        <dbReference type="ARBA" id="ARBA00022729"/>
    </source>
</evidence>
<dbReference type="AlphaFoldDB" id="A0A291KFV7"/>
<evidence type="ECO:0000259" key="7">
    <source>
        <dbReference type="Pfam" id="PF00746"/>
    </source>
</evidence>
<reference evidence="8 9" key="1">
    <citation type="submission" date="2017-09" db="EMBL/GenBank/DDBJ databases">
        <title>Complete Genome Sequences of Two Strains of the Meat Spoilage Bacterium Brochothrix thermosphacta Isolated from Ground Chicken.</title>
        <authorList>
            <person name="Paoli G.C."/>
            <person name="Wijey C."/>
            <person name="Chen C.-Y."/>
            <person name="Nguyen L."/>
            <person name="Yan X."/>
            <person name="Irwin P.L."/>
        </authorList>
    </citation>
    <scope>NUCLEOTIDE SEQUENCE [LARGE SCALE GENOMIC DNA]</scope>
    <source>
        <strain evidence="8 9">BI</strain>
    </source>
</reference>
<evidence type="ECO:0000313" key="8">
    <source>
        <dbReference type="EMBL" id="ATF25936.1"/>
    </source>
</evidence>
<feature type="domain" description="Gram-positive cocci surface proteins LPxTG" evidence="7">
    <location>
        <begin position="33"/>
        <end position="63"/>
    </location>
</feature>
<feature type="compositionally biased region" description="Basic and acidic residues" evidence="6">
    <location>
        <begin position="32"/>
        <end position="49"/>
    </location>
</feature>
<keyword evidence="9" id="KW-1185">Reference proteome</keyword>
<accession>A0A291KFV7</accession>
<evidence type="ECO:0000256" key="1">
    <source>
        <dbReference type="ARBA" id="ARBA00004168"/>
    </source>
</evidence>
<dbReference type="InterPro" id="IPR019931">
    <property type="entry name" value="LPXTG_anchor"/>
</dbReference>
<proteinExistence type="predicted"/>
<name>A0A291KFV7_BROTH</name>
<sequence length="79" mass="8429">MDSTSKDITPPGAGSTAYETSNQLGTITSNKNEVKNAKELPETGEKKDKASTTLMGLMLIVFGDTFISSNKEKTIEVTS</sequence>
<keyword evidence="2" id="KW-0134">Cell wall</keyword>
<evidence type="ECO:0000256" key="5">
    <source>
        <dbReference type="ARBA" id="ARBA00023088"/>
    </source>
</evidence>